<dbReference type="InterPro" id="IPR015943">
    <property type="entry name" value="WD40/YVTN_repeat-like_dom_sf"/>
</dbReference>
<evidence type="ECO:0000256" key="7">
    <source>
        <dbReference type="SAM" id="Phobius"/>
    </source>
</evidence>
<dbReference type="GO" id="GO:0016020">
    <property type="term" value="C:membrane"/>
    <property type="evidence" value="ECO:0007669"/>
    <property type="project" value="InterPro"/>
</dbReference>
<feature type="transmembrane region" description="Helical" evidence="7">
    <location>
        <begin position="353"/>
        <end position="371"/>
    </location>
</feature>
<dbReference type="GO" id="GO:0000030">
    <property type="term" value="F:mannosyltransferase activity"/>
    <property type="evidence" value="ECO:0007669"/>
    <property type="project" value="InterPro"/>
</dbReference>
<dbReference type="Proteomes" id="UP000242705">
    <property type="component" value="Unassembled WGS sequence"/>
</dbReference>
<evidence type="ECO:0000259" key="8">
    <source>
        <dbReference type="Pfam" id="PF02366"/>
    </source>
</evidence>
<evidence type="ECO:0000256" key="5">
    <source>
        <dbReference type="ARBA" id="ARBA00022989"/>
    </source>
</evidence>
<dbReference type="SUPFAM" id="SSF50998">
    <property type="entry name" value="Quinoprotein alcohol dehydrogenase-like"/>
    <property type="match status" value="1"/>
</dbReference>
<feature type="transmembrane region" description="Helical" evidence="7">
    <location>
        <begin position="234"/>
        <end position="255"/>
    </location>
</feature>
<dbReference type="SMART" id="SM00564">
    <property type="entry name" value="PQQ"/>
    <property type="match status" value="6"/>
</dbReference>
<accession>A0A2T2X5R7</accession>
<dbReference type="UniPathway" id="UPA00378"/>
<dbReference type="Pfam" id="PF02366">
    <property type="entry name" value="PMT"/>
    <property type="match status" value="1"/>
</dbReference>
<evidence type="ECO:0000256" key="4">
    <source>
        <dbReference type="ARBA" id="ARBA00022692"/>
    </source>
</evidence>
<dbReference type="Pfam" id="PF13360">
    <property type="entry name" value="PQQ_2"/>
    <property type="match status" value="2"/>
</dbReference>
<evidence type="ECO:0000313" key="11">
    <source>
        <dbReference type="Proteomes" id="UP000242705"/>
    </source>
</evidence>
<dbReference type="PANTHER" id="PTHR34512">
    <property type="entry name" value="CELL SURFACE PROTEIN"/>
    <property type="match status" value="1"/>
</dbReference>
<feature type="transmembrane region" description="Helical" evidence="7">
    <location>
        <begin position="106"/>
        <end position="127"/>
    </location>
</feature>
<gene>
    <name evidence="10" type="ORF">C7B47_00410</name>
</gene>
<dbReference type="EMBL" id="PXYX01000001">
    <property type="protein sequence ID" value="PSR29807.1"/>
    <property type="molecule type" value="Genomic_DNA"/>
</dbReference>
<feature type="domain" description="Pyrrolo-quinoline quinone repeat" evidence="9">
    <location>
        <begin position="597"/>
        <end position="842"/>
    </location>
</feature>
<name>A0A2T2X5R7_SULTH</name>
<feature type="transmembrane region" description="Helical" evidence="7">
    <location>
        <begin position="156"/>
        <end position="175"/>
    </location>
</feature>
<dbReference type="InterPro" id="IPR002372">
    <property type="entry name" value="PQQ_rpt_dom"/>
</dbReference>
<feature type="transmembrane region" description="Helical" evidence="7">
    <location>
        <begin position="21"/>
        <end position="42"/>
    </location>
</feature>
<feature type="transmembrane region" description="Helical" evidence="7">
    <location>
        <begin position="319"/>
        <end position="341"/>
    </location>
</feature>
<comment type="subcellular location">
    <subcellularLocation>
        <location evidence="1">Endomembrane system</location>
        <topology evidence="1">Multi-pass membrane protein</topology>
    </subcellularLocation>
</comment>
<feature type="domain" description="Pyrrolo-quinoline quinone repeat" evidence="9">
    <location>
        <begin position="520"/>
        <end position="587"/>
    </location>
</feature>
<evidence type="ECO:0000256" key="2">
    <source>
        <dbReference type="ARBA" id="ARBA00022676"/>
    </source>
</evidence>
<evidence type="ECO:0000313" key="10">
    <source>
        <dbReference type="EMBL" id="PSR29807.1"/>
    </source>
</evidence>
<feature type="transmembrane region" description="Helical" evidence="7">
    <location>
        <begin position="195"/>
        <end position="222"/>
    </location>
</feature>
<dbReference type="Gene3D" id="2.130.10.10">
    <property type="entry name" value="YVTN repeat-like/Quinoprotein amine dehydrogenase"/>
    <property type="match status" value="2"/>
</dbReference>
<protein>
    <submittedName>
        <fullName evidence="10">Glycosyl transferase</fullName>
    </submittedName>
</protein>
<evidence type="ECO:0000256" key="6">
    <source>
        <dbReference type="ARBA" id="ARBA00023136"/>
    </source>
</evidence>
<proteinExistence type="predicted"/>
<keyword evidence="2" id="KW-0328">Glycosyltransferase</keyword>
<keyword evidence="3 10" id="KW-0808">Transferase</keyword>
<reference evidence="10 11" key="1">
    <citation type="journal article" date="2014" name="BMC Genomics">
        <title>Comparison of environmental and isolate Sulfobacillus genomes reveals diverse carbon, sulfur, nitrogen, and hydrogen metabolisms.</title>
        <authorList>
            <person name="Justice N.B."/>
            <person name="Norman A."/>
            <person name="Brown C.T."/>
            <person name="Singh A."/>
            <person name="Thomas B.C."/>
            <person name="Banfield J.F."/>
        </authorList>
    </citation>
    <scope>NUCLEOTIDE SEQUENCE [LARGE SCALE GENOMIC DNA]</scope>
    <source>
        <strain evidence="10">AMDSBA5</strain>
    </source>
</reference>
<dbReference type="InterPro" id="IPR011047">
    <property type="entry name" value="Quinoprotein_ADH-like_sf"/>
</dbReference>
<dbReference type="PANTHER" id="PTHR34512:SF30">
    <property type="entry name" value="OUTER MEMBRANE PROTEIN ASSEMBLY FACTOR BAMB"/>
    <property type="match status" value="1"/>
</dbReference>
<keyword evidence="5 7" id="KW-1133">Transmembrane helix</keyword>
<feature type="transmembrane region" description="Helical" evidence="7">
    <location>
        <begin position="377"/>
        <end position="397"/>
    </location>
</feature>
<feature type="transmembrane region" description="Helical" evidence="7">
    <location>
        <begin position="409"/>
        <end position="430"/>
    </location>
</feature>
<organism evidence="10 11">
    <name type="scientific">Sulfobacillus thermosulfidooxidans</name>
    <dbReference type="NCBI Taxonomy" id="28034"/>
    <lineage>
        <taxon>Bacteria</taxon>
        <taxon>Bacillati</taxon>
        <taxon>Bacillota</taxon>
        <taxon>Clostridia</taxon>
        <taxon>Eubacteriales</taxon>
        <taxon>Clostridiales Family XVII. Incertae Sedis</taxon>
        <taxon>Sulfobacillus</taxon>
    </lineage>
</organism>
<dbReference type="AlphaFoldDB" id="A0A2T2X5R7"/>
<dbReference type="InterPro" id="IPR018391">
    <property type="entry name" value="PQQ_b-propeller_rpt"/>
</dbReference>
<keyword evidence="4 7" id="KW-0812">Transmembrane</keyword>
<sequence>MPMISLSKEQTHRHLRLYPRLLPQWWVLIPIEMVAFLVRFIGLGRYHGLIYDEYYYVTAADVLIHHKPPVLVKHLVYGIDPNLLSAPPFAKEVIAAAIMTFGNHPWAWRLPGALLGSLVPIIVYALAQSIFHNRRVAGIAAGLSAVDGLMVSTSRLAILDSIAFPFVIWNLFILWRLYDDLHNDRWITRKTLWMFGITLGLGFSAKWIGAQSILMAWIIFALSWRRIWQSPRRVMYIASVTVIPLVVYFLTYAYAFPGGFHQSWLPRNVFLAWAKLQWLILKNMWTLQFYHPWTANAWTWLGLPRPTAYLWITGAHDTIRLLAFSNPLVIWLGLFSLLIMVGRDIKTAHRLRPPTLFFVVWFLVFYGTWLLTPRSKFNYYFLSMMPMLIMSLAYGMVQLFHIGQGRWRWLGLTEGLSVGITTLYLFPLWVGLPMPNDFYHSVFWSPTWNAKPKTTPPSTQSVSAHVMPITTKAAASFDAGASVPQEWSGFETGLQHNTVFNWDNPIPLQTGYILHTGPVADQPAVVGHDGFVGSNNNQLIAWNLLSGRRLWTDTLPNMVMTTPLVWKNEVIVGLGNKAFRSYSQTQGWLRGTGTNGLMAFNRITGKELWFTPTIGEDMPTPALQHGVIYEVTGTGQFLAVAATNGHVLWSLPLAGFDSMSSPIIDGNQLFVATNVYMKAYPASSSTVWDINLLTHQIVWHINLPVASGLSDNSPAIADNILYIAGVPRIVNLKTGQTWLNNELFAISTQNGHILWHHKTGGGLLPLDEEEEGIPFVAHHIVFIANPANRNLSAFDAKSGRLIWRTLLPASAVANPILQNSMLWIGLENGMIVQIQASDGHIREITQEGLGGFGPAALILFPHALLAASKTGNVAMISVR</sequence>
<dbReference type="GO" id="GO:0012505">
    <property type="term" value="C:endomembrane system"/>
    <property type="evidence" value="ECO:0007669"/>
    <property type="project" value="UniProtKB-SubCell"/>
</dbReference>
<evidence type="ECO:0000259" key="9">
    <source>
        <dbReference type="Pfam" id="PF13360"/>
    </source>
</evidence>
<dbReference type="GO" id="GO:0006493">
    <property type="term" value="P:protein O-linked glycosylation"/>
    <property type="evidence" value="ECO:0007669"/>
    <property type="project" value="InterPro"/>
</dbReference>
<dbReference type="InterPro" id="IPR003342">
    <property type="entry name" value="ArnT-like_N"/>
</dbReference>
<evidence type="ECO:0000256" key="3">
    <source>
        <dbReference type="ARBA" id="ARBA00022679"/>
    </source>
</evidence>
<feature type="domain" description="ArnT-like N-terminal" evidence="8">
    <location>
        <begin position="51"/>
        <end position="256"/>
    </location>
</feature>
<comment type="caution">
    <text evidence="10">The sequence shown here is derived from an EMBL/GenBank/DDBJ whole genome shotgun (WGS) entry which is preliminary data.</text>
</comment>
<keyword evidence="6 7" id="KW-0472">Membrane</keyword>
<evidence type="ECO:0000256" key="1">
    <source>
        <dbReference type="ARBA" id="ARBA00004127"/>
    </source>
</evidence>